<gene>
    <name evidence="2" type="ORF">C7I84_26280</name>
</gene>
<dbReference type="EMBL" id="PXYK01000036">
    <property type="protein sequence ID" value="PSJ52692.1"/>
    <property type="molecule type" value="Genomic_DNA"/>
</dbReference>
<evidence type="ECO:0000313" key="2">
    <source>
        <dbReference type="EMBL" id="PSJ52692.1"/>
    </source>
</evidence>
<dbReference type="Gene3D" id="3.40.50.1010">
    <property type="entry name" value="5'-nuclease"/>
    <property type="match status" value="1"/>
</dbReference>
<name>A0A2P7RR52_9HYPH</name>
<dbReference type="SUPFAM" id="SSF88723">
    <property type="entry name" value="PIN domain-like"/>
    <property type="match status" value="1"/>
</dbReference>
<comment type="caution">
    <text evidence="2">The sequence shown here is derived from an EMBL/GenBank/DDBJ whole genome shotgun (WGS) entry which is preliminary data.</text>
</comment>
<dbReference type="InterPro" id="IPR002716">
    <property type="entry name" value="PIN_dom"/>
</dbReference>
<dbReference type="Pfam" id="PF01850">
    <property type="entry name" value="PIN"/>
    <property type="match status" value="1"/>
</dbReference>
<dbReference type="AlphaFoldDB" id="A0A2P7RR52"/>
<dbReference type="Proteomes" id="UP000241229">
    <property type="component" value="Unassembled WGS sequence"/>
</dbReference>
<accession>A0A2P7RR52</accession>
<organism evidence="2 3">
    <name type="scientific">Kumtagia ephedrae</name>
    <dbReference type="NCBI Taxonomy" id="2116701"/>
    <lineage>
        <taxon>Bacteria</taxon>
        <taxon>Pseudomonadati</taxon>
        <taxon>Pseudomonadota</taxon>
        <taxon>Alphaproteobacteria</taxon>
        <taxon>Hyphomicrobiales</taxon>
        <taxon>Phyllobacteriaceae</taxon>
        <taxon>Kumtagia</taxon>
    </lineage>
</organism>
<dbReference type="OrthoDB" id="3175275at2"/>
<feature type="domain" description="PIN" evidence="1">
    <location>
        <begin position="32"/>
        <end position="147"/>
    </location>
</feature>
<dbReference type="InterPro" id="IPR029060">
    <property type="entry name" value="PIN-like_dom_sf"/>
</dbReference>
<dbReference type="PANTHER" id="PTHR39664:SF2">
    <property type="entry name" value="NUCLEIC ACID-BINDING PROTEIN, CONTAINING PIN DOMAIN-RELATED"/>
    <property type="match status" value="1"/>
</dbReference>
<proteinExistence type="predicted"/>
<keyword evidence="3" id="KW-1185">Reference proteome</keyword>
<reference evidence="2 3" key="1">
    <citation type="submission" date="2018-03" db="EMBL/GenBank/DDBJ databases">
        <title>The draft genome of Mesorhizobium sp. 6GN-30.</title>
        <authorList>
            <person name="Liu L."/>
            <person name="Li L."/>
            <person name="Wang T."/>
            <person name="Zhang X."/>
            <person name="Liang L."/>
        </authorList>
    </citation>
    <scope>NUCLEOTIDE SEQUENCE [LARGE SCALE GENOMIC DNA]</scope>
    <source>
        <strain evidence="2 3">6GN30</strain>
    </source>
</reference>
<dbReference type="CDD" id="cd18683">
    <property type="entry name" value="PIN_VapC-like"/>
    <property type="match status" value="1"/>
</dbReference>
<evidence type="ECO:0000313" key="3">
    <source>
        <dbReference type="Proteomes" id="UP000241229"/>
    </source>
</evidence>
<protein>
    <submittedName>
        <fullName evidence="2">VapC toxin family PIN domain ribonuclease</fullName>
    </submittedName>
</protein>
<dbReference type="PANTHER" id="PTHR39664">
    <property type="match status" value="1"/>
</dbReference>
<sequence length="158" mass="17368">MSFGLNGLSQPMKRLTARCWQRRLGGSMPLAVDTNVLARALVDDGSEQARRSRMLLSEKEIFVPDSVLLETEWLLRSIMKLDRSHINRTFATLLASANISFSDRRGLADVITSHGAGLDFADAMHLHASEGCDGLASFDIDFKRRAKKIAGAIPVVTP</sequence>
<evidence type="ECO:0000259" key="1">
    <source>
        <dbReference type="Pfam" id="PF01850"/>
    </source>
</evidence>